<evidence type="ECO:0000256" key="3">
    <source>
        <dbReference type="ARBA" id="ARBA00022691"/>
    </source>
</evidence>
<keyword evidence="7" id="KW-1185">Reference proteome</keyword>
<dbReference type="CDD" id="cd10527">
    <property type="entry name" value="SET_LSMT"/>
    <property type="match status" value="1"/>
</dbReference>
<dbReference type="Pfam" id="PF09273">
    <property type="entry name" value="Rubis-subs-bind"/>
    <property type="match status" value="1"/>
</dbReference>
<feature type="region of interest" description="Disordered" evidence="4">
    <location>
        <begin position="291"/>
        <end position="339"/>
    </location>
</feature>
<dbReference type="Gene3D" id="3.90.1410.10">
    <property type="entry name" value="set domain protein methyltransferase, domain 1"/>
    <property type="match status" value="1"/>
</dbReference>
<evidence type="ECO:0000256" key="1">
    <source>
        <dbReference type="ARBA" id="ARBA00022603"/>
    </source>
</evidence>
<dbReference type="OrthoDB" id="341421at2759"/>
<evidence type="ECO:0000259" key="5">
    <source>
        <dbReference type="PROSITE" id="PS50280"/>
    </source>
</evidence>
<dbReference type="EMBL" id="SDOX01000070">
    <property type="protein sequence ID" value="TFJ83109.1"/>
    <property type="molecule type" value="Genomic_DNA"/>
</dbReference>
<organism evidence="6 7">
    <name type="scientific">Nannochloropsis salina CCMP1776</name>
    <dbReference type="NCBI Taxonomy" id="1027361"/>
    <lineage>
        <taxon>Eukaryota</taxon>
        <taxon>Sar</taxon>
        <taxon>Stramenopiles</taxon>
        <taxon>Ochrophyta</taxon>
        <taxon>Eustigmatophyceae</taxon>
        <taxon>Eustigmatales</taxon>
        <taxon>Monodopsidaceae</taxon>
        <taxon>Microchloropsis</taxon>
        <taxon>Microchloropsis salina</taxon>
    </lineage>
</organism>
<dbReference type="InterPro" id="IPR001214">
    <property type="entry name" value="SET_dom"/>
</dbReference>
<evidence type="ECO:0000313" key="6">
    <source>
        <dbReference type="EMBL" id="TFJ83109.1"/>
    </source>
</evidence>
<keyword evidence="2" id="KW-0808">Transferase</keyword>
<dbReference type="Gene3D" id="3.90.1420.10">
    <property type="entry name" value="Rubisco LSMT, substrate-binding domain"/>
    <property type="match status" value="1"/>
</dbReference>
<feature type="domain" description="SET" evidence="5">
    <location>
        <begin position="37"/>
        <end position="250"/>
    </location>
</feature>
<dbReference type="PANTHER" id="PTHR13271">
    <property type="entry name" value="UNCHARACTERIZED PUTATIVE METHYLTRANSFERASE"/>
    <property type="match status" value="1"/>
</dbReference>
<dbReference type="Pfam" id="PF00856">
    <property type="entry name" value="SET"/>
    <property type="match status" value="1"/>
</dbReference>
<sequence>MQLDAEVSSSGGTADESAVNKYDRFLKWLLDNGAHFPLLELREYESDVRGVHAKEALAGDQVVVEIPLRCLITVEMGKESDVGKAVLASNLPLDAPKHIFLMLFMLTDRRNPSSFFKPYYDILPSSLSNMPIFWTDEELAYLKGSHLLVQIEERKRAIEADYAAIADVAPSLPSICSVEEFKWARMCVCSRNFGLEVNRIRTAALVPYADMLNHQRPRETKWTFDNARQAFTITTLQPIAPGAQVYDSYGQKCNHRFLLNYGFAVENNREADNFCPNEVGLWQERARKGERERGPIGALTAGDRSSLQPEAPVLEPRRTEQGNGPGREGGGEEGGGEEARIRKEDGMVVCSLIWFFPVCEQVKRIRVCVSDNENMKAALSLLRVVVANEEELVRMLGPGNMFKTARDITYPVSLGNEERVLHTLLKMVTDALALYPTRLEDDVARLARRDDASLRPFSNRRHALIQVRGEKEVLSAFQTLCSTALTLLDVSDNVFKETVNSLYSEGNFFAANYCSDVLYRLRQEEYRRADAAAAQRSVKVNLTNPTIV</sequence>
<proteinExistence type="predicted"/>
<gene>
    <name evidence="6" type="ORF">NSK_005578</name>
</gene>
<evidence type="ECO:0000313" key="7">
    <source>
        <dbReference type="Proteomes" id="UP000355283"/>
    </source>
</evidence>
<dbReference type="Proteomes" id="UP000355283">
    <property type="component" value="Unassembled WGS sequence"/>
</dbReference>
<dbReference type="GO" id="GO:0032259">
    <property type="term" value="P:methylation"/>
    <property type="evidence" value="ECO:0007669"/>
    <property type="project" value="UniProtKB-KW"/>
</dbReference>
<accession>A0A4D9D3E6</accession>
<evidence type="ECO:0000256" key="4">
    <source>
        <dbReference type="SAM" id="MobiDB-lite"/>
    </source>
</evidence>
<dbReference type="InterPro" id="IPR046341">
    <property type="entry name" value="SET_dom_sf"/>
</dbReference>
<reference evidence="6 7" key="1">
    <citation type="submission" date="2019-01" db="EMBL/GenBank/DDBJ databases">
        <title>Nuclear Genome Assembly of the Microalgal Biofuel strain Nannochloropsis salina CCMP1776.</title>
        <authorList>
            <person name="Hovde B."/>
        </authorList>
    </citation>
    <scope>NUCLEOTIDE SEQUENCE [LARGE SCALE GENOMIC DNA]</scope>
    <source>
        <strain evidence="6 7">CCMP1776</strain>
    </source>
</reference>
<name>A0A4D9D3E6_9STRA</name>
<dbReference type="PROSITE" id="PS50280">
    <property type="entry name" value="SET"/>
    <property type="match status" value="1"/>
</dbReference>
<dbReference type="InterPro" id="IPR050600">
    <property type="entry name" value="SETD3_SETD6_MTase"/>
</dbReference>
<dbReference type="SUPFAM" id="SSF82199">
    <property type="entry name" value="SET domain"/>
    <property type="match status" value="1"/>
</dbReference>
<dbReference type="GO" id="GO:0016279">
    <property type="term" value="F:protein-lysine N-methyltransferase activity"/>
    <property type="evidence" value="ECO:0007669"/>
    <property type="project" value="TreeGrafter"/>
</dbReference>
<dbReference type="InterPro" id="IPR015353">
    <property type="entry name" value="Rubisco_LSMT_subst-bd"/>
</dbReference>
<keyword evidence="1" id="KW-0489">Methyltransferase</keyword>
<comment type="caution">
    <text evidence="6">The sequence shown here is derived from an EMBL/GenBank/DDBJ whole genome shotgun (WGS) entry which is preliminary data.</text>
</comment>
<evidence type="ECO:0000256" key="2">
    <source>
        <dbReference type="ARBA" id="ARBA00022679"/>
    </source>
</evidence>
<keyword evidence="3" id="KW-0949">S-adenosyl-L-methionine</keyword>
<dbReference type="PANTHER" id="PTHR13271:SF137">
    <property type="entry name" value="SET DOMAIN-CONTAINING PROTEIN"/>
    <property type="match status" value="1"/>
</dbReference>
<dbReference type="AlphaFoldDB" id="A0A4D9D3E6"/>
<protein>
    <recommendedName>
        <fullName evidence="5">SET domain-containing protein</fullName>
    </recommendedName>
</protein>
<dbReference type="InterPro" id="IPR036464">
    <property type="entry name" value="Rubisco_LSMT_subst-bd_sf"/>
</dbReference>
<dbReference type="SUPFAM" id="SSF81822">
    <property type="entry name" value="RuBisCo LSMT C-terminal, substrate-binding domain"/>
    <property type="match status" value="1"/>
</dbReference>